<dbReference type="Proteomes" id="UP000179129">
    <property type="component" value="Unassembled WGS sequence"/>
</dbReference>
<comment type="caution">
    <text evidence="2">The sequence shown here is derived from an EMBL/GenBank/DDBJ whole genome shotgun (WGS) entry which is preliminary data.</text>
</comment>
<name>A0A1F5YST2_9BACT</name>
<reference evidence="2 3" key="1">
    <citation type="journal article" date="2016" name="Nat. Commun.">
        <title>Thousands of microbial genomes shed light on interconnected biogeochemical processes in an aquifer system.</title>
        <authorList>
            <person name="Anantharaman K."/>
            <person name="Brown C.T."/>
            <person name="Hug L.A."/>
            <person name="Sharon I."/>
            <person name="Castelle C.J."/>
            <person name="Probst A.J."/>
            <person name="Thomas B.C."/>
            <person name="Singh A."/>
            <person name="Wilkins M.J."/>
            <person name="Karaoz U."/>
            <person name="Brodie E.L."/>
            <person name="Williams K.H."/>
            <person name="Hubbard S.S."/>
            <person name="Banfield J.F."/>
        </authorList>
    </citation>
    <scope>NUCLEOTIDE SEQUENCE [LARGE SCALE GENOMIC DNA]</scope>
</reference>
<dbReference type="AlphaFoldDB" id="A0A1F5YST2"/>
<proteinExistence type="predicted"/>
<gene>
    <name evidence="2" type="ORF">A3F83_05570</name>
</gene>
<organism evidence="2 3">
    <name type="scientific">Candidatus Glassbacteria bacterium RIFCSPLOWO2_12_FULL_58_11</name>
    <dbReference type="NCBI Taxonomy" id="1817867"/>
    <lineage>
        <taxon>Bacteria</taxon>
        <taxon>Candidatus Glassiibacteriota</taxon>
    </lineage>
</organism>
<dbReference type="SUPFAM" id="SSF51261">
    <property type="entry name" value="Duplicated hybrid motif"/>
    <property type="match status" value="1"/>
</dbReference>
<dbReference type="PANTHER" id="PTHR21666:SF270">
    <property type="entry name" value="MUREIN HYDROLASE ACTIVATOR ENVC"/>
    <property type="match status" value="1"/>
</dbReference>
<protein>
    <recommendedName>
        <fullName evidence="1">M23ase beta-sheet core domain-containing protein</fullName>
    </recommendedName>
</protein>
<dbReference type="CDD" id="cd12797">
    <property type="entry name" value="M23_peptidase"/>
    <property type="match status" value="1"/>
</dbReference>
<feature type="domain" description="M23ase beta-sheet core" evidence="1">
    <location>
        <begin position="67"/>
        <end position="161"/>
    </location>
</feature>
<accession>A0A1F5YST2</accession>
<dbReference type="InterPro" id="IPR050570">
    <property type="entry name" value="Cell_wall_metabolism_enzyme"/>
</dbReference>
<dbReference type="InterPro" id="IPR016047">
    <property type="entry name" value="M23ase_b-sheet_dom"/>
</dbReference>
<evidence type="ECO:0000313" key="2">
    <source>
        <dbReference type="EMBL" id="OGG03027.1"/>
    </source>
</evidence>
<dbReference type="EMBL" id="MFIX01000163">
    <property type="protein sequence ID" value="OGG03027.1"/>
    <property type="molecule type" value="Genomic_DNA"/>
</dbReference>
<dbReference type="PANTHER" id="PTHR21666">
    <property type="entry name" value="PEPTIDASE-RELATED"/>
    <property type="match status" value="1"/>
</dbReference>
<dbReference type="STRING" id="1817867.A3F83_05570"/>
<evidence type="ECO:0000259" key="1">
    <source>
        <dbReference type="Pfam" id="PF01551"/>
    </source>
</evidence>
<dbReference type="Pfam" id="PF01551">
    <property type="entry name" value="Peptidase_M23"/>
    <property type="match status" value="1"/>
</dbReference>
<dbReference type="GO" id="GO:0004222">
    <property type="term" value="F:metalloendopeptidase activity"/>
    <property type="evidence" value="ECO:0007669"/>
    <property type="project" value="TreeGrafter"/>
</dbReference>
<evidence type="ECO:0000313" key="3">
    <source>
        <dbReference type="Proteomes" id="UP000179129"/>
    </source>
</evidence>
<dbReference type="InterPro" id="IPR011055">
    <property type="entry name" value="Dup_hybrid_motif"/>
</dbReference>
<dbReference type="Gene3D" id="2.70.70.10">
    <property type="entry name" value="Glucose Permease (Domain IIA)"/>
    <property type="match status" value="1"/>
</dbReference>
<sequence length="171" mass="18892">MPLLGWLAFFVIFTGCAPRKTIIQPAAREKFDEEDYRLIWPLPIETTARVTSYFGARKDPLSGMRNFHTGVDLDGEPGTPVHAAGAGEVVFSGVSGSFGRLLIVDHGKGLTTYYGHCSRLLRERGDKVNRGQVIALIGATGRTTGPHLHFEVRKHGRPFDPFSLLPSLRYI</sequence>